<evidence type="ECO:0000313" key="3">
    <source>
        <dbReference type="Proteomes" id="UP000663882"/>
    </source>
</evidence>
<dbReference type="PANTHER" id="PTHR43377">
    <property type="entry name" value="BILIVERDIN REDUCTASE A"/>
    <property type="match status" value="1"/>
</dbReference>
<comment type="caution">
    <text evidence="2">The sequence shown here is derived from an EMBL/GenBank/DDBJ whole genome shotgun (WGS) entry which is preliminary data.</text>
</comment>
<sequence length="421" mass="48231">MESDEYRQITGIIVGGGNRGQKYAEYARHFPKRFRLIAIAETRIGVRKKLQKRYSLEDKYVYDDWRRLADSNVERLADCALITLLDREHYEATIKLAKKGYHILLEKPMATKLEHCKEIVQVCRDNNVLLVVCHVLRYLPIVKKIKELLGNNTIGKLISIQHIEPVGFWHFAHSYVRAKCCHYLDLSHYWMQPRRCTDISSFGKLMHFNRENKPIGASDRCLTCSVESTCPYSAKKIYLEKVSRHRKVSVLVPDIEDDENLDQVKIKVKQALENGPYGKCVYGDCNNDVVDQQVVILNFDDGATATMQMVAFTEKSCQRTSRIFGTHGELTWEGEDTLIHYDFLTQKRTVYEETDLSAAGIMSGHGGADFFAMDSFIRALSLNKPELIGTGPEDSLISHIMAFAAETARKENRVCKMDEFL</sequence>
<name>A0A813VRI6_9BILA</name>
<dbReference type="EMBL" id="CAJNOO010000172">
    <property type="protein sequence ID" value="CAF0840386.1"/>
    <property type="molecule type" value="Genomic_DNA"/>
</dbReference>
<dbReference type="InterPro" id="IPR036291">
    <property type="entry name" value="NAD(P)-bd_dom_sf"/>
</dbReference>
<gene>
    <name evidence="2" type="ORF">RFH988_LOCUS5913</name>
</gene>
<dbReference type="SUPFAM" id="SSF55347">
    <property type="entry name" value="Glyceraldehyde-3-phosphate dehydrogenase-like, C-terminal domain"/>
    <property type="match status" value="1"/>
</dbReference>
<dbReference type="InterPro" id="IPR000683">
    <property type="entry name" value="Gfo/Idh/MocA-like_OxRdtase_N"/>
</dbReference>
<dbReference type="AlphaFoldDB" id="A0A813VRI6"/>
<dbReference type="InterPro" id="IPR051450">
    <property type="entry name" value="Gfo/Idh/MocA_Oxidoreductases"/>
</dbReference>
<dbReference type="PANTHER" id="PTHR43377:SF2">
    <property type="entry name" value="BINDING ROSSMANN FOLD OXIDOREDUCTASE, PUTATIVE (AFU_ORTHOLOGUE AFUA_4G00560)-RELATED"/>
    <property type="match status" value="1"/>
</dbReference>
<evidence type="ECO:0000259" key="1">
    <source>
        <dbReference type="Pfam" id="PF01408"/>
    </source>
</evidence>
<dbReference type="OrthoDB" id="2129491at2759"/>
<feature type="domain" description="Gfo/Idh/MocA-like oxidoreductase N-terminal" evidence="1">
    <location>
        <begin position="12"/>
        <end position="132"/>
    </location>
</feature>
<reference evidence="2" key="1">
    <citation type="submission" date="2021-02" db="EMBL/GenBank/DDBJ databases">
        <authorList>
            <person name="Nowell W R."/>
        </authorList>
    </citation>
    <scope>NUCLEOTIDE SEQUENCE</scope>
</reference>
<dbReference type="GO" id="GO:0000166">
    <property type="term" value="F:nucleotide binding"/>
    <property type="evidence" value="ECO:0007669"/>
    <property type="project" value="InterPro"/>
</dbReference>
<dbReference type="SUPFAM" id="SSF51735">
    <property type="entry name" value="NAD(P)-binding Rossmann-fold domains"/>
    <property type="match status" value="1"/>
</dbReference>
<organism evidence="2 3">
    <name type="scientific">Rotaria sordida</name>
    <dbReference type="NCBI Taxonomy" id="392033"/>
    <lineage>
        <taxon>Eukaryota</taxon>
        <taxon>Metazoa</taxon>
        <taxon>Spiralia</taxon>
        <taxon>Gnathifera</taxon>
        <taxon>Rotifera</taxon>
        <taxon>Eurotatoria</taxon>
        <taxon>Bdelloidea</taxon>
        <taxon>Philodinida</taxon>
        <taxon>Philodinidae</taxon>
        <taxon>Rotaria</taxon>
    </lineage>
</organism>
<dbReference type="Pfam" id="PF01408">
    <property type="entry name" value="GFO_IDH_MocA"/>
    <property type="match status" value="1"/>
</dbReference>
<dbReference type="Proteomes" id="UP000663882">
    <property type="component" value="Unassembled WGS sequence"/>
</dbReference>
<protein>
    <recommendedName>
        <fullName evidence="1">Gfo/Idh/MocA-like oxidoreductase N-terminal domain-containing protein</fullName>
    </recommendedName>
</protein>
<proteinExistence type="predicted"/>
<dbReference type="Gene3D" id="3.40.50.720">
    <property type="entry name" value="NAD(P)-binding Rossmann-like Domain"/>
    <property type="match status" value="1"/>
</dbReference>
<dbReference type="Gene3D" id="3.30.360.10">
    <property type="entry name" value="Dihydrodipicolinate Reductase, domain 2"/>
    <property type="match status" value="1"/>
</dbReference>
<accession>A0A813VRI6</accession>
<evidence type="ECO:0000313" key="2">
    <source>
        <dbReference type="EMBL" id="CAF0840386.1"/>
    </source>
</evidence>